<dbReference type="InterPro" id="IPR009057">
    <property type="entry name" value="Homeodomain-like_sf"/>
</dbReference>
<evidence type="ECO:0000313" key="3">
    <source>
        <dbReference type="Proteomes" id="UP000292052"/>
    </source>
</evidence>
<dbReference type="InterPro" id="IPR036388">
    <property type="entry name" value="WH-like_DNA-bd_sf"/>
</dbReference>
<name>A0A482W4K1_ASBVE</name>
<evidence type="ECO:0000313" key="2">
    <source>
        <dbReference type="EMBL" id="RZC40081.1"/>
    </source>
</evidence>
<protein>
    <submittedName>
        <fullName evidence="2">HTH 29 domain containing protein</fullName>
    </submittedName>
</protein>
<dbReference type="SUPFAM" id="SSF46689">
    <property type="entry name" value="Homeodomain-like"/>
    <property type="match status" value="1"/>
</dbReference>
<reference evidence="2 3" key="1">
    <citation type="submission" date="2017-03" db="EMBL/GenBank/DDBJ databases">
        <title>Genome of the blue death feigning beetle - Asbolus verrucosus.</title>
        <authorList>
            <person name="Rider S.D."/>
        </authorList>
    </citation>
    <scope>NUCLEOTIDE SEQUENCE [LARGE SCALE GENOMIC DNA]</scope>
    <source>
        <strain evidence="2">Butters</strain>
        <tissue evidence="2">Head and leg muscle</tissue>
    </source>
</reference>
<accession>A0A482W4K1</accession>
<keyword evidence="3" id="KW-1185">Reference proteome</keyword>
<evidence type="ECO:0000256" key="1">
    <source>
        <dbReference type="ARBA" id="ARBA00004123"/>
    </source>
</evidence>
<comment type="subcellular location">
    <subcellularLocation>
        <location evidence="1">Nucleus</location>
    </subcellularLocation>
</comment>
<dbReference type="AlphaFoldDB" id="A0A482W4K1"/>
<dbReference type="Gene3D" id="1.10.10.10">
    <property type="entry name" value="Winged helix-like DNA-binding domain superfamily/Winged helix DNA-binding domain"/>
    <property type="match status" value="1"/>
</dbReference>
<dbReference type="Proteomes" id="UP000292052">
    <property type="component" value="Unassembled WGS sequence"/>
</dbReference>
<organism evidence="2 3">
    <name type="scientific">Asbolus verrucosus</name>
    <name type="common">Desert ironclad beetle</name>
    <dbReference type="NCBI Taxonomy" id="1661398"/>
    <lineage>
        <taxon>Eukaryota</taxon>
        <taxon>Metazoa</taxon>
        <taxon>Ecdysozoa</taxon>
        <taxon>Arthropoda</taxon>
        <taxon>Hexapoda</taxon>
        <taxon>Insecta</taxon>
        <taxon>Pterygota</taxon>
        <taxon>Neoptera</taxon>
        <taxon>Endopterygota</taxon>
        <taxon>Coleoptera</taxon>
        <taxon>Polyphaga</taxon>
        <taxon>Cucujiformia</taxon>
        <taxon>Tenebrionidae</taxon>
        <taxon>Pimeliinae</taxon>
        <taxon>Asbolus</taxon>
    </lineage>
</organism>
<gene>
    <name evidence="2" type="ORF">BDFB_010483</name>
</gene>
<dbReference type="EMBL" id="QDEB01029103">
    <property type="protein sequence ID" value="RZC40081.1"/>
    <property type="molecule type" value="Genomic_DNA"/>
</dbReference>
<proteinExistence type="predicted"/>
<dbReference type="GO" id="GO:0005634">
    <property type="term" value="C:nucleus"/>
    <property type="evidence" value="ECO:0007669"/>
    <property type="project" value="UniProtKB-SubCell"/>
</dbReference>
<sequence length="106" mass="12401">NVVRAVALSEDGRGIRYIATVLNVHRSTIQDVIQRYRQTDQAQEDYASQSSEKTAFWCYLHYTIVVYHEQFYLVKWKKFMVLSFSSNRSQKIAGIRNDVKKTCCLS</sequence>
<feature type="non-terminal residue" evidence="2">
    <location>
        <position position="1"/>
    </location>
</feature>
<feature type="non-terminal residue" evidence="2">
    <location>
        <position position="106"/>
    </location>
</feature>
<dbReference type="Pfam" id="PF13384">
    <property type="entry name" value="HTH_23"/>
    <property type="match status" value="1"/>
</dbReference>
<comment type="caution">
    <text evidence="2">The sequence shown here is derived from an EMBL/GenBank/DDBJ whole genome shotgun (WGS) entry which is preliminary data.</text>
</comment>